<proteinExistence type="inferred from homology"/>
<feature type="active site" description="Schiff-base intermediate with substrate" evidence="11">
    <location>
        <position position="136"/>
    </location>
</feature>
<dbReference type="KEGG" id="ntt:TAO_0974"/>
<dbReference type="HAMAP" id="MF_00493">
    <property type="entry name" value="Transaldolase_2"/>
    <property type="match status" value="1"/>
</dbReference>
<dbReference type="Proteomes" id="UP000243679">
    <property type="component" value="Chromosome"/>
</dbReference>
<dbReference type="SUPFAM" id="SSF51569">
    <property type="entry name" value="Aldolase"/>
    <property type="match status" value="1"/>
</dbReference>
<dbReference type="UniPathway" id="UPA00115">
    <property type="reaction ID" value="UER00414"/>
</dbReference>
<dbReference type="EMBL" id="AP014836">
    <property type="protein sequence ID" value="BAW80344.1"/>
    <property type="molecule type" value="Genomic_DNA"/>
</dbReference>
<protein>
    <recommendedName>
        <fullName evidence="5 11">Transaldolase</fullName>
        <ecNumber evidence="5 11">2.2.1.2</ecNumber>
    </recommendedName>
</protein>
<evidence type="ECO:0000256" key="11">
    <source>
        <dbReference type="HAMAP-Rule" id="MF_00493"/>
    </source>
</evidence>
<dbReference type="InterPro" id="IPR004732">
    <property type="entry name" value="Transaldolase_2"/>
</dbReference>
<dbReference type="GO" id="GO:0006098">
    <property type="term" value="P:pentose-phosphate shunt"/>
    <property type="evidence" value="ECO:0007669"/>
    <property type="project" value="UniProtKB-UniRule"/>
</dbReference>
<comment type="pathway">
    <text evidence="3 11">Carbohydrate degradation; pentose phosphate pathway; D-glyceraldehyde 3-phosphate and beta-D-fructose 6-phosphate from D-ribose 5-phosphate and D-xylulose 5-phosphate (non-oxidative stage): step 2/3.</text>
</comment>
<dbReference type="PANTHER" id="PTHR10683:SF31">
    <property type="entry name" value="TRANSALDOLASE"/>
    <property type="match status" value="1"/>
</dbReference>
<evidence type="ECO:0000256" key="4">
    <source>
        <dbReference type="ARBA" id="ARBA00008426"/>
    </source>
</evidence>
<evidence type="ECO:0000313" key="13">
    <source>
        <dbReference type="Proteomes" id="UP000243679"/>
    </source>
</evidence>
<comment type="function">
    <text evidence="1 11">Transaldolase is important for the balance of metabolites in the pentose-phosphate pathway.</text>
</comment>
<gene>
    <name evidence="11" type="primary">tal</name>
    <name evidence="12" type="ORF">TAO_0974</name>
</gene>
<sequence>MLKLLEFGQSYWIDDLTRSMIKNGELKQRVEKQGLRGVTSNPSIFNKAITGSHDYDDQIYPLIQEGRSPTEIYEALVTTDVHDACTLLQPLYDKVSGQDGFISLEVSPHLAHDTQGSIKEARRLWQEVSRPNLLIKIPGTAEGIPAIEELLFEGISINVTLLFSVERYEAVAQAYLRALERRIESGRSVNNITSVASFFISRIDVLVDQLLDQRISHEKESALIAKLKSLQGKMAIANAKLAYQSFQSIIQSDRWKKLQAKGAQAQRMLWASTSTKNPNYRDVMYVEPLIGPHTINTMPEETIAAFADHGVAAETIEKDLEAAGRTIADLAQVGVDFKQVTAQLEKEGVQKFIDAYNTLLAGISNKKK</sequence>
<dbReference type="Pfam" id="PF00923">
    <property type="entry name" value="TAL_FSA"/>
    <property type="match status" value="1"/>
</dbReference>
<evidence type="ECO:0000256" key="7">
    <source>
        <dbReference type="ARBA" id="ARBA00022679"/>
    </source>
</evidence>
<keyword evidence="9 11" id="KW-0704">Schiff base</keyword>
<name>A0A1Q2SMI7_9GAMM</name>
<reference evidence="12 13" key="1">
    <citation type="journal article" date="2017" name="ISME J.">
        <title>An acid-tolerant ammonia-oxidizing ?-proteobacterium from soil.</title>
        <authorList>
            <person name="Hayatsu M."/>
            <person name="Tago K."/>
            <person name="Uchiyama I."/>
            <person name="Toyoda A."/>
            <person name="Wang Y."/>
            <person name="Shimomura Y."/>
            <person name="Okubo T."/>
            <person name="Kurisu F."/>
            <person name="Hirono Y."/>
            <person name="Nonaka K."/>
            <person name="Akiyama H."/>
            <person name="Itoh T."/>
            <person name="Takami H."/>
        </authorList>
    </citation>
    <scope>NUCLEOTIDE SEQUENCE [LARGE SCALE GENOMIC DNA]</scope>
    <source>
        <strain evidence="12 13">TAO100</strain>
    </source>
</reference>
<dbReference type="InterPro" id="IPR018225">
    <property type="entry name" value="Transaldolase_AS"/>
</dbReference>
<dbReference type="OrthoDB" id="140919at2"/>
<evidence type="ECO:0000256" key="6">
    <source>
        <dbReference type="ARBA" id="ARBA00022490"/>
    </source>
</evidence>
<evidence type="ECO:0000256" key="5">
    <source>
        <dbReference type="ARBA" id="ARBA00013151"/>
    </source>
</evidence>
<keyword evidence="13" id="KW-1185">Reference proteome</keyword>
<dbReference type="InterPro" id="IPR001585">
    <property type="entry name" value="TAL/FSA"/>
</dbReference>
<dbReference type="AlphaFoldDB" id="A0A1Q2SMI7"/>
<evidence type="ECO:0000256" key="8">
    <source>
        <dbReference type="ARBA" id="ARBA00023126"/>
    </source>
</evidence>
<evidence type="ECO:0000256" key="2">
    <source>
        <dbReference type="ARBA" id="ARBA00004496"/>
    </source>
</evidence>
<evidence type="ECO:0000256" key="3">
    <source>
        <dbReference type="ARBA" id="ARBA00004857"/>
    </source>
</evidence>
<comment type="catalytic activity">
    <reaction evidence="10 11">
        <text>D-sedoheptulose 7-phosphate + D-glyceraldehyde 3-phosphate = D-erythrose 4-phosphate + beta-D-fructose 6-phosphate</text>
        <dbReference type="Rhea" id="RHEA:17053"/>
        <dbReference type="ChEBI" id="CHEBI:16897"/>
        <dbReference type="ChEBI" id="CHEBI:57483"/>
        <dbReference type="ChEBI" id="CHEBI:57634"/>
        <dbReference type="ChEBI" id="CHEBI:59776"/>
        <dbReference type="EC" id="2.2.1.2"/>
    </reaction>
</comment>
<dbReference type="GO" id="GO:0005975">
    <property type="term" value="P:carbohydrate metabolic process"/>
    <property type="evidence" value="ECO:0007669"/>
    <property type="project" value="InterPro"/>
</dbReference>
<evidence type="ECO:0000256" key="9">
    <source>
        <dbReference type="ARBA" id="ARBA00023270"/>
    </source>
</evidence>
<dbReference type="CDD" id="cd00955">
    <property type="entry name" value="Transaldolase_like"/>
    <property type="match status" value="1"/>
</dbReference>
<keyword evidence="8 11" id="KW-0570">Pentose shunt</keyword>
<dbReference type="GO" id="GO:0005737">
    <property type="term" value="C:cytoplasm"/>
    <property type="evidence" value="ECO:0007669"/>
    <property type="project" value="UniProtKB-SubCell"/>
</dbReference>
<dbReference type="GO" id="GO:0004801">
    <property type="term" value="F:transaldolase activity"/>
    <property type="evidence" value="ECO:0007669"/>
    <property type="project" value="UniProtKB-UniRule"/>
</dbReference>
<evidence type="ECO:0000256" key="1">
    <source>
        <dbReference type="ARBA" id="ARBA00003518"/>
    </source>
</evidence>
<comment type="similarity">
    <text evidence="4 11">Belongs to the transaldolase family. Type 2 subfamily.</text>
</comment>
<accession>A0A1Q2SMI7</accession>
<keyword evidence="6 11" id="KW-0963">Cytoplasm</keyword>
<dbReference type="PANTHER" id="PTHR10683">
    <property type="entry name" value="TRANSALDOLASE"/>
    <property type="match status" value="1"/>
</dbReference>
<dbReference type="NCBIfam" id="TIGR00876">
    <property type="entry name" value="tal_mycobact"/>
    <property type="match status" value="1"/>
</dbReference>
<evidence type="ECO:0000256" key="10">
    <source>
        <dbReference type="ARBA" id="ARBA00048810"/>
    </source>
</evidence>
<dbReference type="RefSeq" id="WP_096526896.1">
    <property type="nucleotide sequence ID" value="NZ_AP014836.1"/>
</dbReference>
<dbReference type="PROSITE" id="PS01054">
    <property type="entry name" value="TRANSALDOLASE_1"/>
    <property type="match status" value="1"/>
</dbReference>
<dbReference type="PROSITE" id="PS00958">
    <property type="entry name" value="TRANSALDOLASE_2"/>
    <property type="match status" value="1"/>
</dbReference>
<dbReference type="InterPro" id="IPR013785">
    <property type="entry name" value="Aldolase_TIM"/>
</dbReference>
<dbReference type="NCBIfam" id="NF002881">
    <property type="entry name" value="PRK03343.1"/>
    <property type="match status" value="1"/>
</dbReference>
<dbReference type="PIRSF" id="PIRSF036915">
    <property type="entry name" value="Trnald_Bac_Plnt"/>
    <property type="match status" value="1"/>
</dbReference>
<evidence type="ECO:0000313" key="12">
    <source>
        <dbReference type="EMBL" id="BAW80344.1"/>
    </source>
</evidence>
<organism evidence="12 13">
    <name type="scientific">Candidatus Nitrosoglobus terrae</name>
    <dbReference type="NCBI Taxonomy" id="1630141"/>
    <lineage>
        <taxon>Bacteria</taxon>
        <taxon>Pseudomonadati</taxon>
        <taxon>Pseudomonadota</taxon>
        <taxon>Gammaproteobacteria</taxon>
        <taxon>Chromatiales</taxon>
        <taxon>Chromatiaceae</taxon>
        <taxon>Candidatus Nitrosoglobus</taxon>
    </lineage>
</organism>
<keyword evidence="7 11" id="KW-0808">Transferase</keyword>
<comment type="subcellular location">
    <subcellularLocation>
        <location evidence="2 11">Cytoplasm</location>
    </subcellularLocation>
</comment>
<dbReference type="EC" id="2.2.1.2" evidence="5 11"/>
<dbReference type="Gene3D" id="3.20.20.70">
    <property type="entry name" value="Aldolase class I"/>
    <property type="match status" value="1"/>
</dbReference>